<dbReference type="GO" id="GO:0016787">
    <property type="term" value="F:hydrolase activity"/>
    <property type="evidence" value="ECO:0007669"/>
    <property type="project" value="UniProtKB-KW"/>
</dbReference>
<evidence type="ECO:0000259" key="2">
    <source>
        <dbReference type="Pfam" id="PF03959"/>
    </source>
</evidence>
<evidence type="ECO:0000313" key="3">
    <source>
        <dbReference type="EMBL" id="TNV71883.1"/>
    </source>
</evidence>
<comment type="caution">
    <text evidence="3">The sequence shown here is derived from an EMBL/GenBank/DDBJ whole genome shotgun (WGS) entry which is preliminary data.</text>
</comment>
<dbReference type="InterPro" id="IPR050593">
    <property type="entry name" value="LovG"/>
</dbReference>
<protein>
    <recommendedName>
        <fullName evidence="2">Serine hydrolase domain-containing protein</fullName>
    </recommendedName>
</protein>
<gene>
    <name evidence="3" type="ORF">FGO68_gene17093</name>
</gene>
<dbReference type="Proteomes" id="UP000785679">
    <property type="component" value="Unassembled WGS sequence"/>
</dbReference>
<evidence type="ECO:0000256" key="1">
    <source>
        <dbReference type="ARBA" id="ARBA00022801"/>
    </source>
</evidence>
<feature type="domain" description="Serine hydrolase" evidence="2">
    <location>
        <begin position="24"/>
        <end position="152"/>
    </location>
</feature>
<dbReference type="OrthoDB" id="414698at2759"/>
<dbReference type="InterPro" id="IPR005645">
    <property type="entry name" value="FSH-like_dom"/>
</dbReference>
<dbReference type="Pfam" id="PF03959">
    <property type="entry name" value="FSH1"/>
    <property type="match status" value="1"/>
</dbReference>
<dbReference type="InterPro" id="IPR029058">
    <property type="entry name" value="AB_hydrolase_fold"/>
</dbReference>
<dbReference type="PANTHER" id="PTHR48070:SF6">
    <property type="entry name" value="ESTERASE OVCA2"/>
    <property type="match status" value="1"/>
</dbReference>
<dbReference type="PANTHER" id="PTHR48070">
    <property type="entry name" value="ESTERASE OVCA2"/>
    <property type="match status" value="1"/>
</dbReference>
<dbReference type="GO" id="GO:0005634">
    <property type="term" value="C:nucleus"/>
    <property type="evidence" value="ECO:0007669"/>
    <property type="project" value="TreeGrafter"/>
</dbReference>
<dbReference type="Gene3D" id="3.40.50.1820">
    <property type="entry name" value="alpha/beta hydrolase"/>
    <property type="match status" value="1"/>
</dbReference>
<proteinExistence type="predicted"/>
<name>A0A8J8SVG2_HALGN</name>
<accession>A0A8J8SVG2</accession>
<keyword evidence="4" id="KW-1185">Reference proteome</keyword>
<dbReference type="EMBL" id="RRYP01026107">
    <property type="protein sequence ID" value="TNV71883.1"/>
    <property type="molecule type" value="Genomic_DNA"/>
</dbReference>
<reference evidence="3" key="1">
    <citation type="submission" date="2019-06" db="EMBL/GenBank/DDBJ databases">
        <authorList>
            <person name="Zheng W."/>
        </authorList>
    </citation>
    <scope>NUCLEOTIDE SEQUENCE</scope>
    <source>
        <strain evidence="3">QDHG01</strain>
    </source>
</reference>
<organism evidence="3 4">
    <name type="scientific">Halteria grandinella</name>
    <dbReference type="NCBI Taxonomy" id="5974"/>
    <lineage>
        <taxon>Eukaryota</taxon>
        <taxon>Sar</taxon>
        <taxon>Alveolata</taxon>
        <taxon>Ciliophora</taxon>
        <taxon>Intramacronucleata</taxon>
        <taxon>Spirotrichea</taxon>
        <taxon>Stichotrichia</taxon>
        <taxon>Sporadotrichida</taxon>
        <taxon>Halteriidae</taxon>
        <taxon>Halteria</taxon>
    </lineage>
</organism>
<keyword evidence="1" id="KW-0378">Hydrolase</keyword>
<evidence type="ECO:0000313" key="4">
    <source>
        <dbReference type="Proteomes" id="UP000785679"/>
    </source>
</evidence>
<dbReference type="GO" id="GO:0005737">
    <property type="term" value="C:cytoplasm"/>
    <property type="evidence" value="ECO:0007669"/>
    <property type="project" value="TreeGrafter"/>
</dbReference>
<dbReference type="AlphaFoldDB" id="A0A8J8SVG2"/>
<sequence>MTEPLHIPQYHFKHHPQGGDKFGYQWGVEYSNNLIVKAIQEQGPFDGFLCFSQGAQMLRFAHFYTQELFKEKYSSIPWPKFAMTYGGQILTSVRMIIDGKVYDQQKDIKIHMPNGSIHVVGTKDPTYALCKIEPLQYTNNPVAIVHGEGHKVMHEYKDPEHIRIMEEFIEKQMRSKKESIDTLIKSKL</sequence>